<protein>
    <recommendedName>
        <fullName evidence="12">Mannosyltransferase</fullName>
        <ecNumber evidence="12">2.4.1.-</ecNumber>
    </recommendedName>
</protein>
<feature type="transmembrane region" description="Helical" evidence="12">
    <location>
        <begin position="177"/>
        <end position="201"/>
    </location>
</feature>
<dbReference type="EC" id="2.4.1.-" evidence="12"/>
<keyword evidence="4 12" id="KW-0328">Glycosyltransferase</keyword>
<sequence>MYWRGCSTKGLDRLEFTAMLVMMLINLIRTPFTKVEESFNIQAVFDLIYKDWFYVSKFDHVEFPGVVPRTFIGPIILSTVPRLMIFLFHISQYTALLVARGTLGFFIVLSLYAIRTSLSWRFGRLSAIIFTVSTLSQFHLMFYASRTLPNVFALILMNFAFADRVRPAPFSQPYRSIVIMSIACALFRSELCLYIFSTLIVDLYCKNIEIGRTITYGLSAAVGTALTSILVDSYFWRRLCYPELEVFYFNVVLNKSSDWGTLPFHWYFTNAIPRALGANLGGLFYSVFVPGARAPLVLALPAFLFVGLYSFLPHKELRFIFYVIPVLNMLVAYVVPYVVKEVFQPHPTHHHKKDDDTSYETTASHGALRLERKRKLQRLIHRTACICIMLSVIVGILVSCVQTLVSWQASYLNYPSAKAMQRLHSLENAMYRGKLPQWSTAAHGGDDINQRILCEEDPRTSALVHIDARSAMNGISQFLQSSDDGSCPRWRYSKREDIGNIDWTEFTHLISEKDHVEGFCLIHIESSFAGIDWQKAKIRLKAHTFVHRNMNISLASCQTTDGSGSKERPPRTTR</sequence>
<keyword evidence="5 13" id="KW-0808">Transferase</keyword>
<dbReference type="GeneID" id="17318494"/>
<comment type="function">
    <text evidence="10">Mannosyltransferase that operates in the biosynthetic pathway of dolichol-linked oligosaccharides, the glycan precursors employed in protein asparagine (N)-glycosylation. The assembly of dolichol-linked oligosaccharides begins on the cytosolic side of the endoplasmic reticulum membrane and finishes in its lumen. The sequential addition of sugars to dolichol pyrophosphate produces dolichol-linked oligosaccharides containing fourteen sugars, including two GlcNAcs, nine mannoses and three glucoses. Once assembled, the oligosaccharide is transferred from the lipid to nascent proteins by oligosaccharyltransferases. In the lumen of the endoplasmic reticulum, adds the eighth mannose residue in an alpha-1,6 linkage onto Man(7)GlcNAc(2)-PP-dolichol to produce Man(8)GlcNAc(2)-PP-dolichol.</text>
</comment>
<evidence type="ECO:0000256" key="8">
    <source>
        <dbReference type="ARBA" id="ARBA00022989"/>
    </source>
</evidence>
<evidence type="ECO:0000256" key="7">
    <source>
        <dbReference type="ARBA" id="ARBA00022824"/>
    </source>
</evidence>
<comment type="pathway">
    <text evidence="2">Protein modification; protein glycosylation.</text>
</comment>
<dbReference type="PANTHER" id="PTHR22760:SF1">
    <property type="entry name" value="DOL-P-MAN:MAN(7)GLCNAC(2)-PP-DOL ALPHA-1,6-MANNOSYLTRANSFERASE"/>
    <property type="match status" value="1"/>
</dbReference>
<dbReference type="STRING" id="2769.R7QSU7"/>
<evidence type="ECO:0000256" key="3">
    <source>
        <dbReference type="ARBA" id="ARBA00007063"/>
    </source>
</evidence>
<feature type="transmembrane region" description="Helical" evidence="12">
    <location>
        <begin position="125"/>
        <end position="142"/>
    </location>
</feature>
<evidence type="ECO:0000256" key="9">
    <source>
        <dbReference type="ARBA" id="ARBA00023136"/>
    </source>
</evidence>
<dbReference type="InterPro" id="IPR005599">
    <property type="entry name" value="GPI_mannosylTrfase"/>
</dbReference>
<comment type="similarity">
    <text evidence="3 12">Belongs to the glycosyltransferase 22 family.</text>
</comment>
<feature type="transmembrane region" description="Helical" evidence="12">
    <location>
        <begin position="213"/>
        <end position="231"/>
    </location>
</feature>
<evidence type="ECO:0000256" key="4">
    <source>
        <dbReference type="ARBA" id="ARBA00022676"/>
    </source>
</evidence>
<evidence type="ECO:0000256" key="10">
    <source>
        <dbReference type="ARBA" id="ARBA00044721"/>
    </source>
</evidence>
<keyword evidence="6 12" id="KW-0812">Transmembrane</keyword>
<dbReference type="AlphaFoldDB" id="R7QSU7"/>
<feature type="transmembrane region" description="Helical" evidence="12">
    <location>
        <begin position="319"/>
        <end position="339"/>
    </location>
</feature>
<dbReference type="GO" id="GO:0005789">
    <property type="term" value="C:endoplasmic reticulum membrane"/>
    <property type="evidence" value="ECO:0007669"/>
    <property type="project" value="UniProtKB-SubCell"/>
</dbReference>
<dbReference type="EMBL" id="HG002185">
    <property type="protein sequence ID" value="CDF40450.1"/>
    <property type="molecule type" value="Genomic_DNA"/>
</dbReference>
<dbReference type="GO" id="GO:0052917">
    <property type="term" value="F:dol-P-Man:Man(7)GlcNAc(2)-PP-Dol alpha-1,6-mannosyltransferase activity"/>
    <property type="evidence" value="ECO:0007669"/>
    <property type="project" value="UniProtKB-EC"/>
</dbReference>
<evidence type="ECO:0000313" key="14">
    <source>
        <dbReference type="Proteomes" id="UP000012073"/>
    </source>
</evidence>
<keyword evidence="8 12" id="KW-1133">Transmembrane helix</keyword>
<dbReference type="GO" id="GO:0006487">
    <property type="term" value="P:protein N-linked glycosylation"/>
    <property type="evidence" value="ECO:0007669"/>
    <property type="project" value="TreeGrafter"/>
</dbReference>
<evidence type="ECO:0000256" key="11">
    <source>
        <dbReference type="ARBA" id="ARBA00048899"/>
    </source>
</evidence>
<reference evidence="14" key="1">
    <citation type="journal article" date="2013" name="Proc. Natl. Acad. Sci. U.S.A.">
        <title>Genome structure and metabolic features in the red seaweed Chondrus crispus shed light on evolution of the Archaeplastida.</title>
        <authorList>
            <person name="Collen J."/>
            <person name="Porcel B."/>
            <person name="Carre W."/>
            <person name="Ball S.G."/>
            <person name="Chaparro C."/>
            <person name="Tonon T."/>
            <person name="Barbeyron T."/>
            <person name="Michel G."/>
            <person name="Noel B."/>
            <person name="Valentin K."/>
            <person name="Elias M."/>
            <person name="Artiguenave F."/>
            <person name="Arun A."/>
            <person name="Aury J.M."/>
            <person name="Barbosa-Neto J.F."/>
            <person name="Bothwell J.H."/>
            <person name="Bouget F.Y."/>
            <person name="Brillet L."/>
            <person name="Cabello-Hurtado F."/>
            <person name="Capella-Gutierrez S."/>
            <person name="Charrier B."/>
            <person name="Cladiere L."/>
            <person name="Cock J.M."/>
            <person name="Coelho S.M."/>
            <person name="Colleoni C."/>
            <person name="Czjzek M."/>
            <person name="Da Silva C."/>
            <person name="Delage L."/>
            <person name="Denoeud F."/>
            <person name="Deschamps P."/>
            <person name="Dittami S.M."/>
            <person name="Gabaldon T."/>
            <person name="Gachon C.M."/>
            <person name="Groisillier A."/>
            <person name="Herve C."/>
            <person name="Jabbari K."/>
            <person name="Katinka M."/>
            <person name="Kloareg B."/>
            <person name="Kowalczyk N."/>
            <person name="Labadie K."/>
            <person name="Leblanc C."/>
            <person name="Lopez P.J."/>
            <person name="McLachlan D.H."/>
            <person name="Meslet-Cladiere L."/>
            <person name="Moustafa A."/>
            <person name="Nehr Z."/>
            <person name="Nyvall Collen P."/>
            <person name="Panaud O."/>
            <person name="Partensky F."/>
            <person name="Poulain J."/>
            <person name="Rensing S.A."/>
            <person name="Rousvoal S."/>
            <person name="Samson G."/>
            <person name="Symeonidi A."/>
            <person name="Weissenbach J."/>
            <person name="Zambounis A."/>
            <person name="Wincker P."/>
            <person name="Boyen C."/>
        </authorList>
    </citation>
    <scope>NUCLEOTIDE SEQUENCE [LARGE SCALE GENOMIC DNA]</scope>
    <source>
        <strain evidence="14">cv. Stackhouse</strain>
    </source>
</reference>
<evidence type="ECO:0000256" key="6">
    <source>
        <dbReference type="ARBA" id="ARBA00022692"/>
    </source>
</evidence>
<evidence type="ECO:0000256" key="5">
    <source>
        <dbReference type="ARBA" id="ARBA00022679"/>
    </source>
</evidence>
<evidence type="ECO:0000313" key="13">
    <source>
        <dbReference type="EMBL" id="CDF40450.1"/>
    </source>
</evidence>
<name>R7QSU7_CHOCR</name>
<proteinExistence type="inferred from homology"/>
<evidence type="ECO:0000256" key="12">
    <source>
        <dbReference type="RuleBase" id="RU363075"/>
    </source>
</evidence>
<feature type="transmembrane region" description="Helical" evidence="12">
    <location>
        <begin position="90"/>
        <end position="113"/>
    </location>
</feature>
<dbReference type="KEGG" id="ccp:CHC_T00009193001"/>
<comment type="subcellular location">
    <subcellularLocation>
        <location evidence="1 12">Endoplasmic reticulum membrane</location>
        <topology evidence="1 12">Multi-pass membrane protein</topology>
    </subcellularLocation>
</comment>
<dbReference type="UniPathway" id="UPA00378"/>
<evidence type="ECO:0000256" key="2">
    <source>
        <dbReference type="ARBA" id="ARBA00004922"/>
    </source>
</evidence>
<comment type="catalytic activity">
    <reaction evidence="11">
        <text>an alpha-D-Man-(1-&gt;2)-alpha-D-Man-(1-&gt;2)-alpha-D-Man-(1-&gt;3)-[alpha-D-Man-(1-&gt;2)-alpha-D-Man-(1-&gt;3)-alpha-D-Man-(1-&gt;6)]-beta-D-Man-(1-&gt;4)-beta-D-GlcNAc-(1-&gt;4)-alpha-D-GlcNAc-diphospho-di-trans,poly-cis-dolichol + a di-trans,poly-cis-dolichyl beta-D-mannosyl phosphate = an alpha-D-Man-(1-&gt;2)-alpha-D-Man-(1-&gt;2)-alpha-D-Man-(1-&gt;3)-[alpha-D-Man-(1-&gt;2)-alpha-D-Man-(1-&gt;3)-[alpha-D-Man-(1-&gt;6)]-alpha-D-Man-(1-&gt;6)]-beta-D-Man-(1-&gt;4)-beta-D-GlcNAc-(1-&gt;4)-alpha-D-GlcNAc-diphospho-di-trans,poly-cis-dolichol + a di-trans,poly-cis-dolichyl phosphate + H(+)</text>
        <dbReference type="Rhea" id="RHEA:29535"/>
        <dbReference type="Rhea" id="RHEA-COMP:19498"/>
        <dbReference type="Rhea" id="RHEA-COMP:19501"/>
        <dbReference type="Rhea" id="RHEA-COMP:19518"/>
        <dbReference type="Rhea" id="RHEA-COMP:19519"/>
        <dbReference type="ChEBI" id="CHEBI:15378"/>
        <dbReference type="ChEBI" id="CHEBI:57683"/>
        <dbReference type="ChEBI" id="CHEBI:58211"/>
        <dbReference type="ChEBI" id="CHEBI:132517"/>
        <dbReference type="ChEBI" id="CHEBI:132519"/>
        <dbReference type="EC" id="2.4.1.260"/>
    </reaction>
    <physiologicalReaction direction="left-to-right" evidence="11">
        <dbReference type="Rhea" id="RHEA:29536"/>
    </physiologicalReaction>
</comment>
<feature type="transmembrane region" description="Helical" evidence="12">
    <location>
        <begin position="294"/>
        <end position="313"/>
    </location>
</feature>
<dbReference type="OMA" id="WWVEVRM"/>
<evidence type="ECO:0000256" key="1">
    <source>
        <dbReference type="ARBA" id="ARBA00004477"/>
    </source>
</evidence>
<gene>
    <name evidence="13" type="ORF">CHC_T00009193001</name>
</gene>
<organism evidence="13 14">
    <name type="scientific">Chondrus crispus</name>
    <name type="common">Carrageen Irish moss</name>
    <name type="synonym">Polymorpha crispa</name>
    <dbReference type="NCBI Taxonomy" id="2769"/>
    <lineage>
        <taxon>Eukaryota</taxon>
        <taxon>Rhodophyta</taxon>
        <taxon>Florideophyceae</taxon>
        <taxon>Rhodymeniophycidae</taxon>
        <taxon>Gigartinales</taxon>
        <taxon>Gigartinaceae</taxon>
        <taxon>Chondrus</taxon>
    </lineage>
</organism>
<dbReference type="PANTHER" id="PTHR22760">
    <property type="entry name" value="GLYCOSYLTRANSFERASE"/>
    <property type="match status" value="1"/>
</dbReference>
<dbReference type="Pfam" id="PF03901">
    <property type="entry name" value="Glyco_transf_22"/>
    <property type="match status" value="1"/>
</dbReference>
<keyword evidence="9 12" id="KW-0472">Membrane</keyword>
<dbReference type="RefSeq" id="XP_005710744.1">
    <property type="nucleotide sequence ID" value="XM_005710687.1"/>
</dbReference>
<feature type="transmembrane region" description="Helical" evidence="12">
    <location>
        <begin position="379"/>
        <end position="398"/>
    </location>
</feature>
<dbReference type="Gramene" id="CDF40450">
    <property type="protein sequence ID" value="CDF40450"/>
    <property type="gene ID" value="CHC_T00009193001"/>
</dbReference>
<dbReference type="Proteomes" id="UP000012073">
    <property type="component" value="Unassembled WGS sequence"/>
</dbReference>
<accession>R7QSU7</accession>
<dbReference type="OrthoDB" id="19039at2759"/>
<keyword evidence="7 12" id="KW-0256">Endoplasmic reticulum</keyword>
<keyword evidence="14" id="KW-1185">Reference proteome</keyword>